<dbReference type="FunFam" id="3.40.50.300:FF:000011">
    <property type="entry name" value="Putative ABC transporter ATP-binding component"/>
    <property type="match status" value="1"/>
</dbReference>
<evidence type="ECO:0000256" key="4">
    <source>
        <dbReference type="ARBA" id="ARBA00022741"/>
    </source>
</evidence>
<dbReference type="PROSITE" id="PS00211">
    <property type="entry name" value="ABC_TRANSPORTER_1"/>
    <property type="match status" value="1"/>
</dbReference>
<reference evidence="15 16" key="1">
    <citation type="submission" date="2018-02" db="EMBL/GenBank/DDBJ databases">
        <title>Reclassifiation of [Polyangium] brachysporum DSM 7029 as Guopingzhaonella breviflexa gen. nov., sp. nov., a member of the family Comamonadaceae.</title>
        <authorList>
            <person name="Tang B."/>
        </authorList>
    </citation>
    <scope>NUCLEOTIDE SEQUENCE [LARGE SCALE GENOMIC DNA]</scope>
    <source>
        <strain evidence="15 16">DSM 15344</strain>
    </source>
</reference>
<dbReference type="InterPro" id="IPR037118">
    <property type="entry name" value="Val-tRNA_synth_C_sf"/>
</dbReference>
<evidence type="ECO:0000256" key="11">
    <source>
        <dbReference type="ARBA" id="ARBA00061478"/>
    </source>
</evidence>
<organism evidence="15 16">
    <name type="scientific">Caldimonas thermodepolymerans</name>
    <dbReference type="NCBI Taxonomy" id="215580"/>
    <lineage>
        <taxon>Bacteria</taxon>
        <taxon>Pseudomonadati</taxon>
        <taxon>Pseudomonadota</taxon>
        <taxon>Betaproteobacteria</taxon>
        <taxon>Burkholderiales</taxon>
        <taxon>Sphaerotilaceae</taxon>
        <taxon>Caldimonas</taxon>
    </lineage>
</organism>
<evidence type="ECO:0000256" key="6">
    <source>
        <dbReference type="ARBA" id="ARBA00022801"/>
    </source>
</evidence>
<keyword evidence="6 12" id="KW-0378">Hydrolase</keyword>
<feature type="domain" description="ABC transporter" evidence="14">
    <location>
        <begin position="310"/>
        <end position="525"/>
    </location>
</feature>
<dbReference type="PANTHER" id="PTHR42855:SF1">
    <property type="entry name" value="ABC TRANSPORTER DOMAIN-CONTAINING PROTEIN"/>
    <property type="match status" value="1"/>
</dbReference>
<evidence type="ECO:0000256" key="13">
    <source>
        <dbReference type="SAM" id="MobiDB-lite"/>
    </source>
</evidence>
<keyword evidence="1" id="KW-0472">Membrane</keyword>
<evidence type="ECO:0000256" key="3">
    <source>
        <dbReference type="ARBA" id="ARBA00022737"/>
    </source>
</evidence>
<keyword evidence="16" id="KW-1185">Reference proteome</keyword>
<feature type="binding site" evidence="12">
    <location>
        <begin position="36"/>
        <end position="43"/>
    </location>
    <ligand>
        <name>ATP</name>
        <dbReference type="ChEBI" id="CHEBI:30616"/>
        <label>1</label>
    </ligand>
</feature>
<evidence type="ECO:0000256" key="7">
    <source>
        <dbReference type="ARBA" id="ARBA00022840"/>
    </source>
</evidence>
<dbReference type="InterPro" id="IPR027417">
    <property type="entry name" value="P-loop_NTPase"/>
</dbReference>
<keyword evidence="8 12" id="KW-0238">DNA-binding</keyword>
<proteinExistence type="inferred from homology"/>
<keyword evidence="3 12" id="KW-0677">Repeat</keyword>
<dbReference type="InterPro" id="IPR043686">
    <property type="entry name" value="Uup"/>
</dbReference>
<dbReference type="PANTHER" id="PTHR42855">
    <property type="entry name" value="ABC TRANSPORTER ATP-BINDING SUBUNIT"/>
    <property type="match status" value="1"/>
</dbReference>
<keyword evidence="9 12" id="KW-0234">DNA repair</keyword>
<dbReference type="GO" id="GO:0005524">
    <property type="term" value="F:ATP binding"/>
    <property type="evidence" value="ECO:0007669"/>
    <property type="project" value="UniProtKB-UniRule"/>
</dbReference>
<evidence type="ECO:0000256" key="2">
    <source>
        <dbReference type="ARBA" id="ARBA00022490"/>
    </source>
</evidence>
<dbReference type="Proteomes" id="UP000239406">
    <property type="component" value="Unassembled WGS sequence"/>
</dbReference>
<evidence type="ECO:0000256" key="9">
    <source>
        <dbReference type="ARBA" id="ARBA00023204"/>
    </source>
</evidence>
<dbReference type="InterPro" id="IPR032781">
    <property type="entry name" value="ABC_tran_Xtn"/>
</dbReference>
<evidence type="ECO:0000256" key="5">
    <source>
        <dbReference type="ARBA" id="ARBA00022763"/>
    </source>
</evidence>
<evidence type="ECO:0000313" key="15">
    <source>
        <dbReference type="EMBL" id="PPE71163.1"/>
    </source>
</evidence>
<dbReference type="RefSeq" id="WP_104356423.1">
    <property type="nucleotide sequence ID" value="NZ_CALFFA010000016.1"/>
</dbReference>
<dbReference type="AlphaFoldDB" id="A0A2S5T855"/>
<dbReference type="InterPro" id="IPR017871">
    <property type="entry name" value="ABC_transporter-like_CS"/>
</dbReference>
<dbReference type="Pfam" id="PF16326">
    <property type="entry name" value="ABC_tran_CTD"/>
    <property type="match status" value="1"/>
</dbReference>
<dbReference type="FunFam" id="3.40.50.300:FF:000309">
    <property type="entry name" value="ABC transporter ATP-binding protein"/>
    <property type="match status" value="1"/>
</dbReference>
<feature type="compositionally biased region" description="Pro residues" evidence="13">
    <location>
        <begin position="536"/>
        <end position="546"/>
    </location>
</feature>
<evidence type="ECO:0000256" key="1">
    <source>
        <dbReference type="ARBA" id="ARBA00022475"/>
    </source>
</evidence>
<dbReference type="Gene3D" id="1.10.287.380">
    <property type="entry name" value="Valyl-tRNA synthetase, C-terminal domain"/>
    <property type="match status" value="1"/>
</dbReference>
<accession>A0A2S5T855</accession>
<dbReference type="PROSITE" id="PS50893">
    <property type="entry name" value="ABC_TRANSPORTER_2"/>
    <property type="match status" value="2"/>
</dbReference>
<sequence>MSLITLSNAHLAYGHVALLDGAAFSLEAGERVGLIGRNGTGKSSLLKILAGLERPDDGSLQLQQGLRIAYVPQEPQFAPGVTVFDAVGQGLAEVRELRRRYEAHAPGEDLDALQSRIEALDGWTWEQRVEETLQRLHLRADEPVERLSGGTKKRVALAQALVAQPDVLLLDEPTNHLDLDSIGWLEELLRAFRGSVVLVTHDRAFLDAVATRIVELDRGVLRSYPGNFSAYETLKEQQLADEAVQNAKADKLLAQEEAWIRKGVEARRTRSVSRVKRLQALRQQRAERREALGRVRLDVDAGVRSGKLVAELQHVSKSYDGRPVVRDFSATLLRGDKVGLIGPNGAGKTTLLKLILGEIEPDSGTVRRGSNLQVAYFDQMREALDLDATLADTISPGSEWIEIGSSRKHVMSYLGDFLFSPARANSPVRTLSGGERNRLLLARLFARPANVLVLDEPTNDLDIDTLELLEELLQDYEGTVFLVSHDRRFLDNVVTSTIAWEGDQRPGFWREYEGGYEDWRVQSERSRALQERAAPAPAPAPAAPKPEAPRPASKKLSYKEQRELDELPARIEALEAEQKQLGELLGGSEIYKGDPRRLAEVQARYAQIEEELMAALERWEALASR</sequence>
<dbReference type="OrthoDB" id="9762051at2"/>
<dbReference type="GO" id="GO:0005737">
    <property type="term" value="C:cytoplasm"/>
    <property type="evidence" value="ECO:0007669"/>
    <property type="project" value="UniProtKB-SubCell"/>
</dbReference>
<keyword evidence="5 12" id="KW-0227">DNA damage</keyword>
<dbReference type="Pfam" id="PF12848">
    <property type="entry name" value="ABC_tran_Xtn"/>
    <property type="match status" value="1"/>
</dbReference>
<dbReference type="Gene3D" id="3.40.50.300">
    <property type="entry name" value="P-loop containing nucleotide triphosphate hydrolases"/>
    <property type="match status" value="2"/>
</dbReference>
<evidence type="ECO:0000256" key="8">
    <source>
        <dbReference type="ARBA" id="ARBA00023125"/>
    </source>
</evidence>
<dbReference type="InterPro" id="IPR003439">
    <property type="entry name" value="ABC_transporter-like_ATP-bd"/>
</dbReference>
<dbReference type="HAMAP" id="MF_00848">
    <property type="entry name" value="Uup"/>
    <property type="match status" value="1"/>
</dbReference>
<keyword evidence="4 12" id="KW-0547">Nucleotide-binding</keyword>
<dbReference type="InterPro" id="IPR003593">
    <property type="entry name" value="AAA+_ATPase"/>
</dbReference>
<dbReference type="GO" id="GO:0043022">
    <property type="term" value="F:ribosome binding"/>
    <property type="evidence" value="ECO:0007669"/>
    <property type="project" value="UniProtKB-UniRule"/>
</dbReference>
<comment type="subcellular location">
    <subcellularLocation>
        <location evidence="12">Cytoplasm</location>
    </subcellularLocation>
    <text evidence="12">Associates with ribosomes.</text>
</comment>
<dbReference type="GO" id="GO:0006281">
    <property type="term" value="P:DNA repair"/>
    <property type="evidence" value="ECO:0007669"/>
    <property type="project" value="UniProtKB-KW"/>
</dbReference>
<comment type="function">
    <text evidence="12">Probably plays a role in ribosome assembly or function. May be involved in resolution of branched DNA intermediates that result from template switching in postreplication gaps. Binds DNA and has ATPase activity.</text>
</comment>
<feature type="region of interest" description="Disordered" evidence="13">
    <location>
        <begin position="527"/>
        <end position="557"/>
    </location>
</feature>
<dbReference type="InterPro" id="IPR032524">
    <property type="entry name" value="ABC_tran_C"/>
</dbReference>
<evidence type="ECO:0000259" key="14">
    <source>
        <dbReference type="PROSITE" id="PS50893"/>
    </source>
</evidence>
<dbReference type="Pfam" id="PF00005">
    <property type="entry name" value="ABC_tran"/>
    <property type="match status" value="2"/>
</dbReference>
<evidence type="ECO:0000256" key="10">
    <source>
        <dbReference type="ARBA" id="ARBA00049360"/>
    </source>
</evidence>
<dbReference type="GO" id="GO:0003677">
    <property type="term" value="F:DNA binding"/>
    <property type="evidence" value="ECO:0007669"/>
    <property type="project" value="UniProtKB-UniRule"/>
</dbReference>
<dbReference type="SMART" id="SM00382">
    <property type="entry name" value="AAA"/>
    <property type="match status" value="2"/>
</dbReference>
<dbReference type="CDD" id="cd03221">
    <property type="entry name" value="ABCF_EF-3"/>
    <property type="match status" value="2"/>
</dbReference>
<dbReference type="GO" id="GO:0016887">
    <property type="term" value="F:ATP hydrolysis activity"/>
    <property type="evidence" value="ECO:0007669"/>
    <property type="project" value="UniProtKB-UniRule"/>
</dbReference>
<feature type="domain" description="ABC transporter" evidence="14">
    <location>
        <begin position="4"/>
        <end position="243"/>
    </location>
</feature>
<feature type="binding site" evidence="12">
    <location>
        <begin position="342"/>
        <end position="349"/>
    </location>
    <ligand>
        <name>ATP</name>
        <dbReference type="ChEBI" id="CHEBI:30616"/>
        <label>2</label>
    </ligand>
</feature>
<dbReference type="EC" id="3.6.1.-" evidence="12"/>
<gene>
    <name evidence="12" type="primary">uup</name>
    <name evidence="15" type="ORF">C1702_03250</name>
</gene>
<comment type="catalytic activity">
    <reaction evidence="10 12">
        <text>ATP + H2O = ADP + phosphate + H(+)</text>
        <dbReference type="Rhea" id="RHEA:13065"/>
        <dbReference type="ChEBI" id="CHEBI:15377"/>
        <dbReference type="ChEBI" id="CHEBI:15378"/>
        <dbReference type="ChEBI" id="CHEBI:30616"/>
        <dbReference type="ChEBI" id="CHEBI:43474"/>
        <dbReference type="ChEBI" id="CHEBI:456216"/>
    </reaction>
</comment>
<protein>
    <recommendedName>
        <fullName evidence="12">ATP-binding protein Uup</fullName>
        <ecNumber evidence="12">3.6.1.-</ecNumber>
    </recommendedName>
</protein>
<name>A0A2S5T855_9BURK</name>
<keyword evidence="7 12" id="KW-0067">ATP-binding</keyword>
<comment type="similarity">
    <text evidence="11 12">Belongs to the ABC transporter superfamily. ABCF family. Uup subfamily.</text>
</comment>
<keyword evidence="2 12" id="KW-0963">Cytoplasm</keyword>
<evidence type="ECO:0000256" key="12">
    <source>
        <dbReference type="HAMAP-Rule" id="MF_00848"/>
    </source>
</evidence>
<dbReference type="EMBL" id="PSNY01000003">
    <property type="protein sequence ID" value="PPE71163.1"/>
    <property type="molecule type" value="Genomic_DNA"/>
</dbReference>
<evidence type="ECO:0000313" key="16">
    <source>
        <dbReference type="Proteomes" id="UP000239406"/>
    </source>
</evidence>
<keyword evidence="1" id="KW-1003">Cell membrane</keyword>
<comment type="caution">
    <text evidence="15">The sequence shown here is derived from an EMBL/GenBank/DDBJ whole genome shotgun (WGS) entry which is preliminary data.</text>
</comment>
<dbReference type="SUPFAM" id="SSF52540">
    <property type="entry name" value="P-loop containing nucleoside triphosphate hydrolases"/>
    <property type="match status" value="2"/>
</dbReference>
<dbReference type="InterPro" id="IPR051309">
    <property type="entry name" value="ABCF_ATPase"/>
</dbReference>